<reference evidence="2 3" key="1">
    <citation type="submission" date="2019-03" db="EMBL/GenBank/DDBJ databases">
        <title>Metabolic reconstructions from genomes of highly enriched 'Candidatus Accumulibacter' and 'Candidatus Competibacter' bioreactor populations.</title>
        <authorList>
            <person name="Annavajhala M.K."/>
            <person name="Welles L."/>
            <person name="Abbas B."/>
            <person name="Sorokin D."/>
            <person name="Park H."/>
            <person name="Van Loosdrecht M."/>
            <person name="Chandran K."/>
        </authorList>
    </citation>
    <scope>NUCLEOTIDE SEQUENCE [LARGE SCALE GENOMIC DNA]</scope>
    <source>
        <strain evidence="2 3">SBR_G</strain>
    </source>
</reference>
<evidence type="ECO:0000313" key="2">
    <source>
        <dbReference type="EMBL" id="NMQ18470.1"/>
    </source>
</evidence>
<dbReference type="InterPro" id="IPR001932">
    <property type="entry name" value="PPM-type_phosphatase-like_dom"/>
</dbReference>
<dbReference type="SUPFAM" id="SSF81606">
    <property type="entry name" value="PP2C-like"/>
    <property type="match status" value="1"/>
</dbReference>
<sequence>MTITLDSHYTIGQLHLFCQDYVCHGRKPYPHVILADGCSAEPDSDLGARLLVLNARRLLPRFVAAATDEAGRHACHWRLGRRIVRRAARQARELGADSALDATLLIAWCDGTTVYVHLYGDGCLAARRADGGVVAIQVEYAGNAPYYLSYLLDRERLALYRVVAGNPLAAQSVSYVDETGTTTRLERFDAPPRVQLLLGRLPDGGGGHRRSAVVCQRKYQRTVERAGCDAGDAGVRPVARSFRPAPVA</sequence>
<accession>A0ABX1TJ37</accession>
<comment type="caution">
    <text evidence="2">The sequence shown here is derived from an EMBL/GenBank/DDBJ whole genome shotgun (WGS) entry which is preliminary data.</text>
</comment>
<keyword evidence="3" id="KW-1185">Reference proteome</keyword>
<evidence type="ECO:0000259" key="1">
    <source>
        <dbReference type="Pfam" id="PF13672"/>
    </source>
</evidence>
<dbReference type="InterPro" id="IPR036457">
    <property type="entry name" value="PPM-type-like_dom_sf"/>
</dbReference>
<dbReference type="RefSeq" id="WP_169247728.1">
    <property type="nucleotide sequence ID" value="NZ_SPMZ01000012.1"/>
</dbReference>
<evidence type="ECO:0000313" key="3">
    <source>
        <dbReference type="Proteomes" id="UP000760480"/>
    </source>
</evidence>
<dbReference type="EMBL" id="SPMZ01000012">
    <property type="protein sequence ID" value="NMQ18470.1"/>
    <property type="molecule type" value="Genomic_DNA"/>
</dbReference>
<dbReference type="Pfam" id="PF13672">
    <property type="entry name" value="PP2C_2"/>
    <property type="match status" value="1"/>
</dbReference>
<dbReference type="Proteomes" id="UP000760480">
    <property type="component" value="Unassembled WGS sequence"/>
</dbReference>
<gene>
    <name evidence="2" type="ORF">E4P82_04220</name>
</gene>
<proteinExistence type="predicted"/>
<protein>
    <recommendedName>
        <fullName evidence="1">PPM-type phosphatase domain-containing protein</fullName>
    </recommendedName>
</protein>
<name>A0ABX1TJ37_9GAMM</name>
<feature type="domain" description="PPM-type phosphatase" evidence="1">
    <location>
        <begin position="16"/>
        <end position="137"/>
    </location>
</feature>
<organism evidence="2 3">
    <name type="scientific">Candidatus Competibacter phosphatis</name>
    <dbReference type="NCBI Taxonomy" id="221280"/>
    <lineage>
        <taxon>Bacteria</taxon>
        <taxon>Pseudomonadati</taxon>
        <taxon>Pseudomonadota</taxon>
        <taxon>Gammaproteobacteria</taxon>
        <taxon>Candidatus Competibacteraceae</taxon>
        <taxon>Candidatus Competibacter</taxon>
    </lineage>
</organism>